<dbReference type="Proteomes" id="UP000660729">
    <property type="component" value="Unassembled WGS sequence"/>
</dbReference>
<evidence type="ECO:0000313" key="3">
    <source>
        <dbReference type="Proteomes" id="UP000660729"/>
    </source>
</evidence>
<feature type="compositionally biased region" description="Low complexity" evidence="1">
    <location>
        <begin position="151"/>
        <end position="164"/>
    </location>
</feature>
<comment type="caution">
    <text evidence="2">The sequence shown here is derived from an EMBL/GenBank/DDBJ whole genome shotgun (WGS) entry which is preliminary data.</text>
</comment>
<accession>A0A8H6VHA1</accession>
<feature type="compositionally biased region" description="Low complexity" evidence="1">
    <location>
        <begin position="276"/>
        <end position="287"/>
    </location>
</feature>
<feature type="compositionally biased region" description="Low complexity" evidence="1">
    <location>
        <begin position="115"/>
        <end position="127"/>
    </location>
</feature>
<name>A0A8H6VHA1_9PEZI</name>
<feature type="region of interest" description="Disordered" evidence="1">
    <location>
        <begin position="69"/>
        <end position="233"/>
    </location>
</feature>
<feature type="region of interest" description="Disordered" evidence="1">
    <location>
        <begin position="1"/>
        <end position="23"/>
    </location>
</feature>
<organism evidence="2 3">
    <name type="scientific">Pseudocercospora fuligena</name>
    <dbReference type="NCBI Taxonomy" id="685502"/>
    <lineage>
        <taxon>Eukaryota</taxon>
        <taxon>Fungi</taxon>
        <taxon>Dikarya</taxon>
        <taxon>Ascomycota</taxon>
        <taxon>Pezizomycotina</taxon>
        <taxon>Dothideomycetes</taxon>
        <taxon>Dothideomycetidae</taxon>
        <taxon>Mycosphaerellales</taxon>
        <taxon>Mycosphaerellaceae</taxon>
        <taxon>Pseudocercospora</taxon>
    </lineage>
</organism>
<feature type="region of interest" description="Disordered" evidence="1">
    <location>
        <begin position="246"/>
        <end position="287"/>
    </location>
</feature>
<proteinExistence type="predicted"/>
<dbReference type="EMBL" id="JABCIY010000217">
    <property type="protein sequence ID" value="KAF7188069.1"/>
    <property type="molecule type" value="Genomic_DNA"/>
</dbReference>
<keyword evidence="3" id="KW-1185">Reference proteome</keyword>
<protein>
    <submittedName>
        <fullName evidence="2">Uncharacterized protein</fullName>
    </submittedName>
</protein>
<evidence type="ECO:0000256" key="1">
    <source>
        <dbReference type="SAM" id="MobiDB-lite"/>
    </source>
</evidence>
<sequence>MRTTHSNDMESEVDEQLPPPGALVQIQSKSGSKFRYTAKVLQTKGNSPEEVGVEVIKTKKRISVPRSRIFYEGAPLQPLVDVADSNTEKRKSGAGPDSPPGQSEVEPLQKRLKTTKSPSLSPTPKSSNGGASRIPRVGMGKGKSPRGVKMSPLRSKSSSPSKLRPAPQSNADAAPESHVDISKSMVGATGADAGNKASLLTPRASTPRANMDIAAEEQGAENQEGDGSLSVEAGEDVDAGDAIIQLTRPSPTPNAGTDTAAHEQGAKEEKGDQSLNANVGENANAGA</sequence>
<gene>
    <name evidence="2" type="ORF">HII31_10641</name>
</gene>
<reference evidence="2" key="1">
    <citation type="submission" date="2020-04" db="EMBL/GenBank/DDBJ databases">
        <title>Draft genome resource of the tomato pathogen Pseudocercospora fuligena.</title>
        <authorList>
            <person name="Zaccaron A."/>
        </authorList>
    </citation>
    <scope>NUCLEOTIDE SEQUENCE</scope>
    <source>
        <strain evidence="2">PF001</strain>
    </source>
</reference>
<feature type="compositionally biased region" description="Basic and acidic residues" evidence="1">
    <location>
        <begin position="260"/>
        <end position="272"/>
    </location>
</feature>
<dbReference type="AlphaFoldDB" id="A0A8H6VHA1"/>
<evidence type="ECO:0000313" key="2">
    <source>
        <dbReference type="EMBL" id="KAF7188069.1"/>
    </source>
</evidence>
<feature type="compositionally biased region" description="Polar residues" evidence="1">
    <location>
        <begin position="247"/>
        <end position="257"/>
    </location>
</feature>